<evidence type="ECO:0000313" key="1">
    <source>
        <dbReference type="EMBL" id="KAK4828001.1"/>
    </source>
</evidence>
<dbReference type="EMBL" id="JAUNZN010000002">
    <property type="protein sequence ID" value="KAK4828001.1"/>
    <property type="molecule type" value="Genomic_DNA"/>
</dbReference>
<reference evidence="1 2" key="1">
    <citation type="journal article" date="2023" name="J. Hered.">
        <title>Chromosome-level genome of the wood stork (Mycteria americana) provides insight into avian chromosome evolution.</title>
        <authorList>
            <person name="Flamio R. Jr."/>
            <person name="Ramstad K.M."/>
        </authorList>
    </citation>
    <scope>NUCLEOTIDE SEQUENCE [LARGE SCALE GENOMIC DNA]</scope>
    <source>
        <strain evidence="1">JAX WOST 10</strain>
    </source>
</reference>
<gene>
    <name evidence="1" type="ORF">QYF61_022778</name>
</gene>
<keyword evidence="2" id="KW-1185">Reference proteome</keyword>
<dbReference type="AlphaFoldDB" id="A0AAN7SFT1"/>
<organism evidence="1 2">
    <name type="scientific">Mycteria americana</name>
    <name type="common">Wood stork</name>
    <dbReference type="NCBI Taxonomy" id="33587"/>
    <lineage>
        <taxon>Eukaryota</taxon>
        <taxon>Metazoa</taxon>
        <taxon>Chordata</taxon>
        <taxon>Craniata</taxon>
        <taxon>Vertebrata</taxon>
        <taxon>Euteleostomi</taxon>
        <taxon>Archelosauria</taxon>
        <taxon>Archosauria</taxon>
        <taxon>Dinosauria</taxon>
        <taxon>Saurischia</taxon>
        <taxon>Theropoda</taxon>
        <taxon>Coelurosauria</taxon>
        <taxon>Aves</taxon>
        <taxon>Neognathae</taxon>
        <taxon>Neoaves</taxon>
        <taxon>Aequornithes</taxon>
        <taxon>Ciconiiformes</taxon>
        <taxon>Ciconiidae</taxon>
        <taxon>Mycteria</taxon>
    </lineage>
</organism>
<sequence>MGERIGSAKQEISGFQQSAAMNNQGWGTYNLSGQPVPVFYHPHRHTVDSYSTCHQPKPPDLFPQGCPPASHPPICMYNQDYPVPGVESGTCLLNFIWLVIAQLSSLSRSLCKASLPLREDTAPPSLVSSANLLN</sequence>
<name>A0AAN7SFT1_MYCAM</name>
<comment type="caution">
    <text evidence="1">The sequence shown here is derived from an EMBL/GenBank/DDBJ whole genome shotgun (WGS) entry which is preliminary data.</text>
</comment>
<feature type="non-terminal residue" evidence="1">
    <location>
        <position position="134"/>
    </location>
</feature>
<dbReference type="Proteomes" id="UP001333110">
    <property type="component" value="Unassembled WGS sequence"/>
</dbReference>
<accession>A0AAN7SFT1</accession>
<protein>
    <submittedName>
        <fullName evidence="1">Uncharacterized protein</fullName>
    </submittedName>
</protein>
<evidence type="ECO:0000313" key="2">
    <source>
        <dbReference type="Proteomes" id="UP001333110"/>
    </source>
</evidence>
<proteinExistence type="predicted"/>